<name>A0ABQ4ZLT4_9ASTR</name>
<sequence>MSHMNSILDMIRNEDFDTLSRFAVVNNEMNSESDDVDEVQRDGIGDETKALNEDVDEIVNEFHVPSNFTNIEEIDMTTVDNWSVSHSVRKNDFTRQLGKDTFKDKEEVIRAIKLHAIRTHKYFEVVETCLTIWKIRCKLHSESGCKWQLRASKLKRNGYFEITKYIGPHTCLHYKITQDHPNLDARLIAQETEHLIKEQPSISIPALRAETINKLGYTPSYKKVWVGKEKAIEHVFGNWDDSYTDLPKFLSALQHFNRDTIVEWFITRLDNNQVEFIHVFWSFAPSIKGFEHCRPVISIDATHFYGKYNGKMMIGMGVDAKNQILPLAFAIAENESYNSWYSFLSHVKRHVVKEREGICLISYRHPGILKVVNEEGSPWLELRGFHRYCLRHFINNFNDKFHNSQLKTLAYRAGSQNQVMFRKYQLHHE</sequence>
<dbReference type="InterPro" id="IPR018289">
    <property type="entry name" value="MULE_transposase_dom"/>
</dbReference>
<evidence type="ECO:0000259" key="2">
    <source>
        <dbReference type="Pfam" id="PF10551"/>
    </source>
</evidence>
<dbReference type="PANTHER" id="PTHR31973:SF195">
    <property type="entry name" value="MUDR FAMILY TRANSPOSASE"/>
    <property type="match status" value="1"/>
</dbReference>
<dbReference type="Proteomes" id="UP001151760">
    <property type="component" value="Unassembled WGS sequence"/>
</dbReference>
<dbReference type="EMBL" id="BQNB010011461">
    <property type="protein sequence ID" value="GJS90860.1"/>
    <property type="molecule type" value="Genomic_DNA"/>
</dbReference>
<accession>A0ABQ4ZLT4</accession>
<reference evidence="3" key="1">
    <citation type="journal article" date="2022" name="Int. J. Mol. Sci.">
        <title>Draft Genome of Tanacetum Coccineum: Genomic Comparison of Closely Related Tanacetum-Family Plants.</title>
        <authorList>
            <person name="Yamashiro T."/>
            <person name="Shiraishi A."/>
            <person name="Nakayama K."/>
            <person name="Satake H."/>
        </authorList>
    </citation>
    <scope>NUCLEOTIDE SEQUENCE</scope>
</reference>
<comment type="caution">
    <text evidence="3">The sequence shown here is derived from an EMBL/GenBank/DDBJ whole genome shotgun (WGS) entry which is preliminary data.</text>
</comment>
<dbReference type="Pfam" id="PF10551">
    <property type="entry name" value="MULE"/>
    <property type="match status" value="1"/>
</dbReference>
<dbReference type="InterPro" id="IPR004332">
    <property type="entry name" value="Transposase_MuDR"/>
</dbReference>
<dbReference type="Pfam" id="PF03108">
    <property type="entry name" value="DBD_Tnp_Mut"/>
    <property type="match status" value="1"/>
</dbReference>
<reference evidence="3" key="2">
    <citation type="submission" date="2022-01" db="EMBL/GenBank/DDBJ databases">
        <authorList>
            <person name="Yamashiro T."/>
            <person name="Shiraishi A."/>
            <person name="Satake H."/>
            <person name="Nakayama K."/>
        </authorList>
    </citation>
    <scope>NUCLEOTIDE SEQUENCE</scope>
</reference>
<dbReference type="PANTHER" id="PTHR31973">
    <property type="entry name" value="POLYPROTEIN, PUTATIVE-RELATED"/>
    <property type="match status" value="1"/>
</dbReference>
<proteinExistence type="predicted"/>
<feature type="domain" description="MULE transposase" evidence="2">
    <location>
        <begin position="296"/>
        <end position="396"/>
    </location>
</feature>
<evidence type="ECO:0000313" key="3">
    <source>
        <dbReference type="EMBL" id="GJS90860.1"/>
    </source>
</evidence>
<keyword evidence="4" id="KW-1185">Reference proteome</keyword>
<evidence type="ECO:0008006" key="5">
    <source>
        <dbReference type="Google" id="ProtNLM"/>
    </source>
</evidence>
<evidence type="ECO:0000259" key="1">
    <source>
        <dbReference type="Pfam" id="PF03108"/>
    </source>
</evidence>
<protein>
    <recommendedName>
        <fullName evidence="5">Transposase MuDR plant domain-containing protein</fullName>
    </recommendedName>
</protein>
<organism evidence="3 4">
    <name type="scientific">Tanacetum coccineum</name>
    <dbReference type="NCBI Taxonomy" id="301880"/>
    <lineage>
        <taxon>Eukaryota</taxon>
        <taxon>Viridiplantae</taxon>
        <taxon>Streptophyta</taxon>
        <taxon>Embryophyta</taxon>
        <taxon>Tracheophyta</taxon>
        <taxon>Spermatophyta</taxon>
        <taxon>Magnoliopsida</taxon>
        <taxon>eudicotyledons</taxon>
        <taxon>Gunneridae</taxon>
        <taxon>Pentapetalae</taxon>
        <taxon>asterids</taxon>
        <taxon>campanulids</taxon>
        <taxon>Asterales</taxon>
        <taxon>Asteraceae</taxon>
        <taxon>Asteroideae</taxon>
        <taxon>Anthemideae</taxon>
        <taxon>Anthemidinae</taxon>
        <taxon>Tanacetum</taxon>
    </lineage>
</organism>
<evidence type="ECO:0000313" key="4">
    <source>
        <dbReference type="Proteomes" id="UP001151760"/>
    </source>
</evidence>
<feature type="domain" description="Transposase MuDR plant" evidence="1">
    <location>
        <begin position="101"/>
        <end position="162"/>
    </location>
</feature>
<gene>
    <name evidence="3" type="ORF">Tco_0773496</name>
</gene>